<feature type="transmembrane region" description="Helical" evidence="1">
    <location>
        <begin position="7"/>
        <end position="25"/>
    </location>
</feature>
<gene>
    <name evidence="2" type="ORF">HNQ41_001288</name>
</gene>
<sequence length="304" mass="35750">MDERQKRILGGLIFIISSLLIWIQWDKTEETLMYFPEDERVSFLQAFTSLSIVDDFDEDQYTIGWNIASKVDEEVYLRQDVSLLFEDGRLIGKENEWEGDASELSVHRTIDSDDSGRYEAISFHHAEIHYPYDEIKSKQTMSSDQLYVVDSPLRNMISFHEPTNEEEQEAKDTLDKIVNQQLEYTWKDLIHHFDISLTDYDPVAFNKILKFQNEPIPKLTMAQTKTIIGQLWEGLYRNYILAIRDDNNQEFADIPQVNKQHDKAPIGHSMPLILIHKDRTHLFVVYENADGDRYKLRQNINLDN</sequence>
<organism evidence="2 3">
    <name type="scientific">Texcoconibacillus texcoconensis</name>
    <dbReference type="NCBI Taxonomy" id="1095777"/>
    <lineage>
        <taxon>Bacteria</taxon>
        <taxon>Bacillati</taxon>
        <taxon>Bacillota</taxon>
        <taxon>Bacilli</taxon>
        <taxon>Bacillales</taxon>
        <taxon>Bacillaceae</taxon>
        <taxon>Texcoconibacillus</taxon>
    </lineage>
</organism>
<keyword evidence="1" id="KW-0812">Transmembrane</keyword>
<keyword evidence="1" id="KW-0472">Membrane</keyword>
<keyword evidence="1" id="KW-1133">Transmembrane helix</keyword>
<keyword evidence="3" id="KW-1185">Reference proteome</keyword>
<dbReference type="Proteomes" id="UP000551878">
    <property type="component" value="Unassembled WGS sequence"/>
</dbReference>
<name>A0A840QP21_9BACI</name>
<protein>
    <submittedName>
        <fullName evidence="2">Uncharacterized protein</fullName>
    </submittedName>
</protein>
<proteinExistence type="predicted"/>
<dbReference type="AlphaFoldDB" id="A0A840QP21"/>
<accession>A0A840QP21</accession>
<reference evidence="2 3" key="1">
    <citation type="submission" date="2020-08" db="EMBL/GenBank/DDBJ databases">
        <title>Genomic Encyclopedia of Type Strains, Phase IV (KMG-IV): sequencing the most valuable type-strain genomes for metagenomic binning, comparative biology and taxonomic classification.</title>
        <authorList>
            <person name="Goeker M."/>
        </authorList>
    </citation>
    <scope>NUCLEOTIDE SEQUENCE [LARGE SCALE GENOMIC DNA]</scope>
    <source>
        <strain evidence="2 3">DSM 24696</strain>
    </source>
</reference>
<dbReference type="RefSeq" id="WP_184663563.1">
    <property type="nucleotide sequence ID" value="NZ_JACHHB010000004.1"/>
</dbReference>
<evidence type="ECO:0000313" key="3">
    <source>
        <dbReference type="Proteomes" id="UP000551878"/>
    </source>
</evidence>
<evidence type="ECO:0000256" key="1">
    <source>
        <dbReference type="SAM" id="Phobius"/>
    </source>
</evidence>
<comment type="caution">
    <text evidence="2">The sequence shown here is derived from an EMBL/GenBank/DDBJ whole genome shotgun (WGS) entry which is preliminary data.</text>
</comment>
<evidence type="ECO:0000313" key="2">
    <source>
        <dbReference type="EMBL" id="MBB5173125.1"/>
    </source>
</evidence>
<dbReference type="EMBL" id="JACHHB010000004">
    <property type="protein sequence ID" value="MBB5173125.1"/>
    <property type="molecule type" value="Genomic_DNA"/>
</dbReference>